<keyword evidence="3" id="KW-1185">Reference proteome</keyword>
<dbReference type="AlphaFoldDB" id="A0A165C310"/>
<reference evidence="2 3" key="1">
    <citation type="journal article" date="2016" name="Mol. Biol. Evol.">
        <title>Comparative Genomics of Early-Diverging Mushroom-Forming Fungi Provides Insights into the Origins of Lignocellulose Decay Capabilities.</title>
        <authorList>
            <person name="Nagy L.G."/>
            <person name="Riley R."/>
            <person name="Tritt A."/>
            <person name="Adam C."/>
            <person name="Daum C."/>
            <person name="Floudas D."/>
            <person name="Sun H."/>
            <person name="Yadav J.S."/>
            <person name="Pangilinan J."/>
            <person name="Larsson K.H."/>
            <person name="Matsuura K."/>
            <person name="Barry K."/>
            <person name="Labutti K."/>
            <person name="Kuo R."/>
            <person name="Ohm R.A."/>
            <person name="Bhattacharya S.S."/>
            <person name="Shirouzu T."/>
            <person name="Yoshinaga Y."/>
            <person name="Martin F.M."/>
            <person name="Grigoriev I.V."/>
            <person name="Hibbett D.S."/>
        </authorList>
    </citation>
    <scope>NUCLEOTIDE SEQUENCE [LARGE SCALE GENOMIC DNA]</scope>
    <source>
        <strain evidence="2 3">93-53</strain>
    </source>
</reference>
<evidence type="ECO:0000256" key="1">
    <source>
        <dbReference type="SAM" id="SignalP"/>
    </source>
</evidence>
<keyword evidence="1" id="KW-0732">Signal</keyword>
<dbReference type="GeneID" id="63824320"/>
<dbReference type="EMBL" id="KV427655">
    <property type="protein sequence ID" value="KZT02110.1"/>
    <property type="molecule type" value="Genomic_DNA"/>
</dbReference>
<proteinExistence type="predicted"/>
<evidence type="ECO:0000313" key="3">
    <source>
        <dbReference type="Proteomes" id="UP000076871"/>
    </source>
</evidence>
<organism evidence="2 3">
    <name type="scientific">Laetiporus sulphureus 93-53</name>
    <dbReference type="NCBI Taxonomy" id="1314785"/>
    <lineage>
        <taxon>Eukaryota</taxon>
        <taxon>Fungi</taxon>
        <taxon>Dikarya</taxon>
        <taxon>Basidiomycota</taxon>
        <taxon>Agaricomycotina</taxon>
        <taxon>Agaricomycetes</taxon>
        <taxon>Polyporales</taxon>
        <taxon>Laetiporus</taxon>
    </lineage>
</organism>
<protein>
    <recommendedName>
        <fullName evidence="4">Secreted protein</fullName>
    </recommendedName>
</protein>
<feature type="chain" id="PRO_5007855852" description="Secreted protein" evidence="1">
    <location>
        <begin position="24"/>
        <end position="147"/>
    </location>
</feature>
<accession>A0A165C310</accession>
<dbReference type="RefSeq" id="XP_040759850.1">
    <property type="nucleotide sequence ID" value="XM_040907291.1"/>
</dbReference>
<gene>
    <name evidence="2" type="ORF">LAESUDRAFT_717027</name>
</gene>
<evidence type="ECO:0008006" key="4">
    <source>
        <dbReference type="Google" id="ProtNLM"/>
    </source>
</evidence>
<sequence>MLLVRPVMMQLLLLLPLLEILHASMDLLPPLVSLLSCFSSHLCEVAGSSKMVTLRLIPTSCRKYQLRTSRPTETITKFFSVSSSFSLGSVMRNSECVESLREHGHSYWWRASGLGERAAAIQCIVGGGDCPKAAMPLPGRIFPGESG</sequence>
<name>A0A165C310_9APHY</name>
<dbReference type="Proteomes" id="UP000076871">
    <property type="component" value="Unassembled WGS sequence"/>
</dbReference>
<evidence type="ECO:0000313" key="2">
    <source>
        <dbReference type="EMBL" id="KZT02110.1"/>
    </source>
</evidence>
<feature type="signal peptide" evidence="1">
    <location>
        <begin position="1"/>
        <end position="23"/>
    </location>
</feature>
<dbReference type="InParanoid" id="A0A165C310"/>